<evidence type="ECO:0000256" key="1">
    <source>
        <dbReference type="SAM" id="MobiDB-lite"/>
    </source>
</evidence>
<dbReference type="AlphaFoldDB" id="A8N484"/>
<feature type="compositionally biased region" description="Basic and acidic residues" evidence="1">
    <location>
        <begin position="116"/>
        <end position="184"/>
    </location>
</feature>
<dbReference type="HOGENOM" id="CLU_1315339_0_0_1"/>
<keyword evidence="3" id="KW-1185">Reference proteome</keyword>
<dbReference type="GeneID" id="6006112"/>
<name>A8N484_COPC7</name>
<feature type="region of interest" description="Disordered" evidence="1">
    <location>
        <begin position="111"/>
        <end position="184"/>
    </location>
</feature>
<dbReference type="EMBL" id="AACS02000001">
    <property type="protein sequence ID" value="EAU92130.2"/>
    <property type="molecule type" value="Genomic_DNA"/>
</dbReference>
<dbReference type="Proteomes" id="UP000001861">
    <property type="component" value="Unassembled WGS sequence"/>
</dbReference>
<dbReference type="OMA" id="VAICAHM"/>
<proteinExistence type="predicted"/>
<feature type="region of interest" description="Disordered" evidence="1">
    <location>
        <begin position="1"/>
        <end position="30"/>
    </location>
</feature>
<dbReference type="InParanoid" id="A8N484"/>
<evidence type="ECO:0000313" key="2">
    <source>
        <dbReference type="EMBL" id="EAU92130.2"/>
    </source>
</evidence>
<accession>A8N484</accession>
<sequence length="209" mass="24938">MANASNAKDSPVPSIFSSTRHRFGMTTKQRNDVATRMSTILSSPSLSGSQRWSELAERYDREIKELQEECQTAEMKRVETARQVLQSIEEERAKVDETFRKLKAEAVSAKTKLGAKKAEMEEKKREMEENERVEREQLVREREELEKQEAERRERQRREREEKEMKEKERMKRVQRELDEAKRAEEKARLWVSGDWRMPSETQGRRFKD</sequence>
<evidence type="ECO:0000313" key="3">
    <source>
        <dbReference type="Proteomes" id="UP000001861"/>
    </source>
</evidence>
<comment type="caution">
    <text evidence="2">The sequence shown here is derived from an EMBL/GenBank/DDBJ whole genome shotgun (WGS) entry which is preliminary data.</text>
</comment>
<organism evidence="2 3">
    <name type="scientific">Coprinopsis cinerea (strain Okayama-7 / 130 / ATCC MYA-4618 / FGSC 9003)</name>
    <name type="common">Inky cap fungus</name>
    <name type="synonym">Hormographiella aspergillata</name>
    <dbReference type="NCBI Taxonomy" id="240176"/>
    <lineage>
        <taxon>Eukaryota</taxon>
        <taxon>Fungi</taxon>
        <taxon>Dikarya</taxon>
        <taxon>Basidiomycota</taxon>
        <taxon>Agaricomycotina</taxon>
        <taxon>Agaricomycetes</taxon>
        <taxon>Agaricomycetidae</taxon>
        <taxon>Agaricales</taxon>
        <taxon>Agaricineae</taxon>
        <taxon>Psathyrellaceae</taxon>
        <taxon>Coprinopsis</taxon>
    </lineage>
</organism>
<dbReference type="RefSeq" id="XP_001829679.2">
    <property type="nucleotide sequence ID" value="XM_001829627.2"/>
</dbReference>
<dbReference type="VEuPathDB" id="FungiDB:CC1G_11415"/>
<dbReference type="KEGG" id="cci:CC1G_11415"/>
<reference evidence="2 3" key="1">
    <citation type="journal article" date="2010" name="Proc. Natl. Acad. Sci. U.S.A.">
        <title>Insights into evolution of multicellular fungi from the assembled chromosomes of the mushroom Coprinopsis cinerea (Coprinus cinereus).</title>
        <authorList>
            <person name="Stajich J.E."/>
            <person name="Wilke S.K."/>
            <person name="Ahren D."/>
            <person name="Au C.H."/>
            <person name="Birren B.W."/>
            <person name="Borodovsky M."/>
            <person name="Burns C."/>
            <person name="Canback B."/>
            <person name="Casselton L.A."/>
            <person name="Cheng C.K."/>
            <person name="Deng J."/>
            <person name="Dietrich F.S."/>
            <person name="Fargo D.C."/>
            <person name="Farman M.L."/>
            <person name="Gathman A.C."/>
            <person name="Goldberg J."/>
            <person name="Guigo R."/>
            <person name="Hoegger P.J."/>
            <person name="Hooker J.B."/>
            <person name="Huggins A."/>
            <person name="James T.Y."/>
            <person name="Kamada T."/>
            <person name="Kilaru S."/>
            <person name="Kodira C."/>
            <person name="Kues U."/>
            <person name="Kupfer D."/>
            <person name="Kwan H.S."/>
            <person name="Lomsadze A."/>
            <person name="Li W."/>
            <person name="Lilly W.W."/>
            <person name="Ma L.J."/>
            <person name="Mackey A.J."/>
            <person name="Manning G."/>
            <person name="Martin F."/>
            <person name="Muraguchi H."/>
            <person name="Natvig D.O."/>
            <person name="Palmerini H."/>
            <person name="Ramesh M.A."/>
            <person name="Rehmeyer C.J."/>
            <person name="Roe B.A."/>
            <person name="Shenoy N."/>
            <person name="Stanke M."/>
            <person name="Ter-Hovhannisyan V."/>
            <person name="Tunlid A."/>
            <person name="Velagapudi R."/>
            <person name="Vision T.J."/>
            <person name="Zeng Q."/>
            <person name="Zolan M.E."/>
            <person name="Pukkila P.J."/>
        </authorList>
    </citation>
    <scope>NUCLEOTIDE SEQUENCE [LARGE SCALE GENOMIC DNA]</scope>
    <source>
        <strain evidence="3">Okayama-7 / 130 / ATCC MYA-4618 / FGSC 9003</strain>
    </source>
</reference>
<gene>
    <name evidence="2" type="ORF">CC1G_11415</name>
</gene>
<protein>
    <submittedName>
        <fullName evidence="2">Uncharacterized protein</fullName>
    </submittedName>
</protein>